<evidence type="ECO:0000256" key="1">
    <source>
        <dbReference type="SAM" id="Phobius"/>
    </source>
</evidence>
<dbReference type="AlphaFoldDB" id="A0A316GAX4"/>
<evidence type="ECO:0000313" key="3">
    <source>
        <dbReference type="EMBL" id="PWK56820.1"/>
    </source>
</evidence>
<dbReference type="KEGG" id="salo:EF888_08515"/>
<dbReference type="OrthoDB" id="8479416at2"/>
<evidence type="ECO:0000313" key="4">
    <source>
        <dbReference type="Proteomes" id="UP000245390"/>
    </source>
</evidence>
<accession>A0A316GAX4</accession>
<dbReference type="PROSITE" id="PS51724">
    <property type="entry name" value="SPOR"/>
    <property type="match status" value="1"/>
</dbReference>
<keyword evidence="1" id="KW-0472">Membrane</keyword>
<feature type="domain" description="SPOR" evidence="2">
    <location>
        <begin position="267"/>
        <end position="352"/>
    </location>
</feature>
<evidence type="ECO:0000259" key="2">
    <source>
        <dbReference type="PROSITE" id="PS51724"/>
    </source>
</evidence>
<reference evidence="3 4" key="1">
    <citation type="submission" date="2018-05" db="EMBL/GenBank/DDBJ databases">
        <title>Genomic Encyclopedia of Type Strains, Phase IV (KMG-IV): sequencing the most valuable type-strain genomes for metagenomic binning, comparative biology and taxonomic classification.</title>
        <authorList>
            <person name="Goeker M."/>
        </authorList>
    </citation>
    <scope>NUCLEOTIDE SEQUENCE [LARGE SCALE GENOMIC DNA]</scope>
    <source>
        <strain evidence="3 4">DSM 103371</strain>
    </source>
</reference>
<name>A0A316GAX4_9RHOB</name>
<feature type="transmembrane region" description="Helical" evidence="1">
    <location>
        <begin position="20"/>
        <end position="40"/>
    </location>
</feature>
<dbReference type="Proteomes" id="UP000245390">
    <property type="component" value="Unassembled WGS sequence"/>
</dbReference>
<organism evidence="3 4">
    <name type="scientific">Silicimonas algicola</name>
    <dbReference type="NCBI Taxonomy" id="1826607"/>
    <lineage>
        <taxon>Bacteria</taxon>
        <taxon>Pseudomonadati</taxon>
        <taxon>Pseudomonadota</taxon>
        <taxon>Alphaproteobacteria</taxon>
        <taxon>Rhodobacterales</taxon>
        <taxon>Paracoccaceae</taxon>
    </lineage>
</organism>
<dbReference type="InterPro" id="IPR036680">
    <property type="entry name" value="SPOR-like_sf"/>
</dbReference>
<gene>
    <name evidence="3" type="ORF">C8D95_10351</name>
</gene>
<keyword evidence="1" id="KW-1133">Transmembrane helix</keyword>
<comment type="caution">
    <text evidence="3">The sequence shown here is derived from an EMBL/GenBank/DDBJ whole genome shotgun (WGS) entry which is preliminary data.</text>
</comment>
<dbReference type="GO" id="GO:0042834">
    <property type="term" value="F:peptidoglycan binding"/>
    <property type="evidence" value="ECO:0007669"/>
    <property type="project" value="InterPro"/>
</dbReference>
<keyword evidence="4" id="KW-1185">Reference proteome</keyword>
<dbReference type="RefSeq" id="WP_109758597.1">
    <property type="nucleotide sequence ID" value="NZ_CP034588.1"/>
</dbReference>
<dbReference type="Pfam" id="PF05036">
    <property type="entry name" value="SPOR"/>
    <property type="match status" value="1"/>
</dbReference>
<sequence>MAALNYDDYGDGSYGSTFAAAMNWAGAGLSVLLIAGLATWGWQLWVRDVTGVPVVRALEGPMRIAPEDPGGLASDYQGLTVNRIAEERVDVAPSDRVVLAPQPATLDEEEDLAMAELPPVVAPAPTPDATPAVMSLEDDAFATMPPVVEVADEDVAAFTSDAVSEDFGAAFDEEGVEDGFGTVTNADGTAALTEEPAPSATDLAVAAALADIGLAPEPLVAEPAVLRVAAPAHVPARTPRPVERPARLQRVSLASASAADGSVDPVRIPPGTRLVQLGAFGSAQVAEAEWLAAEERFGEYMGGKGRVIQEAQSGGRTFFRLRAVGFDDLGDARRFCAVLVAEGANCIPVVQE</sequence>
<dbReference type="InterPro" id="IPR007730">
    <property type="entry name" value="SPOR-like_dom"/>
</dbReference>
<keyword evidence="1" id="KW-0812">Transmembrane</keyword>
<dbReference type="EMBL" id="QGGV01000003">
    <property type="protein sequence ID" value="PWK56820.1"/>
    <property type="molecule type" value="Genomic_DNA"/>
</dbReference>
<proteinExistence type="predicted"/>
<protein>
    <submittedName>
        <fullName evidence="3">Sporulation related protein</fullName>
    </submittedName>
</protein>
<dbReference type="Gene3D" id="3.30.70.1070">
    <property type="entry name" value="Sporulation related repeat"/>
    <property type="match status" value="1"/>
</dbReference>